<evidence type="ECO:0000313" key="1">
    <source>
        <dbReference type="EMBL" id="APV17409.1"/>
    </source>
</evidence>
<keyword evidence="2" id="KW-1185">Reference proteome</keyword>
<reference evidence="1 2" key="1">
    <citation type="submission" date="2017-11" db="EMBL/GenBank/DDBJ databases">
        <title>Preliminary research on isolation and biological characteristics of a lytic bacteriophage against Serratia marcescens.</title>
        <authorList>
            <person name="Sun Y."/>
            <person name="Hao Y."/>
            <person name="Shi H."/>
            <person name="Li J."/>
            <person name="Huang H."/>
        </authorList>
    </citation>
    <scope>NUCLEOTIDE SEQUENCE [LARGE SCALE GENOMIC DNA]</scope>
</reference>
<dbReference type="EMBL" id="KX778611">
    <property type="protein sequence ID" value="APV17409.1"/>
    <property type="molecule type" value="Genomic_DNA"/>
</dbReference>
<sequence length="94" mass="10427">MRLSKDTAVALRSAIEARAAHNAGGLADVARAYKEKGLTFRRFMWDCYHAVGFKEITRIIAENNAVTIIGGHLTDVNDAHIETILKVALKDLKY</sequence>
<accession>A0A1P8EDM7</accession>
<protein>
    <submittedName>
        <fullName evidence="1">Uncharacterized protein</fullName>
    </submittedName>
</protein>
<dbReference type="Proteomes" id="UP000221920">
    <property type="component" value="Segment"/>
</dbReference>
<proteinExistence type="predicted"/>
<name>A0A1P8EDM7_9CAUD</name>
<evidence type="ECO:0000313" key="2">
    <source>
        <dbReference type="Proteomes" id="UP000221920"/>
    </source>
</evidence>
<organism evidence="1 2">
    <name type="scientific">Serratia phage SM9-3Y</name>
    <dbReference type="NCBI Taxonomy" id="1897434"/>
    <lineage>
        <taxon>Viruses</taxon>
        <taxon>Duplodnaviria</taxon>
        <taxon>Heunggongvirae</taxon>
        <taxon>Uroviricota</taxon>
        <taxon>Caudoviricetes</taxon>
        <taxon>Autographivirales</taxon>
        <taxon>Autotranscriptaviridae</taxon>
        <taxon>Studiervirinae</taxon>
        <taxon>Teetrevirus</taxon>
        <taxon>Teetrevirus SALSA</taxon>
        <taxon>Teetrevirus SM93Y</taxon>
    </lineage>
</organism>